<dbReference type="RefSeq" id="WP_050373535.1">
    <property type="nucleotide sequence ID" value="NZ_KQ257829.1"/>
</dbReference>
<evidence type="ECO:0000313" key="2">
    <source>
        <dbReference type="EMBL" id="KND29603.1"/>
    </source>
</evidence>
<feature type="domain" description="DUF397" evidence="1">
    <location>
        <begin position="6"/>
        <end position="57"/>
    </location>
</feature>
<dbReference type="EMBL" id="JPPY01000173">
    <property type="protein sequence ID" value="KND29603.1"/>
    <property type="molecule type" value="Genomic_DNA"/>
</dbReference>
<organism evidence="2 3">
    <name type="scientific">Streptomyces acidiscabies</name>
    <dbReference type="NCBI Taxonomy" id="42234"/>
    <lineage>
        <taxon>Bacteria</taxon>
        <taxon>Bacillati</taxon>
        <taxon>Actinomycetota</taxon>
        <taxon>Actinomycetes</taxon>
        <taxon>Kitasatosporales</taxon>
        <taxon>Streptomycetaceae</taxon>
        <taxon>Streptomyces</taxon>
    </lineage>
</organism>
<gene>
    <name evidence="2" type="ORF">IQ63_30930</name>
</gene>
<dbReference type="OrthoDB" id="4315616at2"/>
<dbReference type="AlphaFoldDB" id="A0A0L0JVR0"/>
<dbReference type="PATRIC" id="fig|42234.21.peg.6369"/>
<protein>
    <recommendedName>
        <fullName evidence="1">DUF397 domain-containing protein</fullName>
    </recommendedName>
</protein>
<dbReference type="InterPro" id="IPR007278">
    <property type="entry name" value="DUF397"/>
</dbReference>
<reference evidence="3" key="1">
    <citation type="submission" date="2014-07" db="EMBL/GenBank/DDBJ databases">
        <title>Genome sequencing of plant-pathogenic Streptomyces species.</title>
        <authorList>
            <person name="Harrison J."/>
            <person name="Sapp M."/>
            <person name="Thwaites R."/>
            <person name="Studholme D.J."/>
        </authorList>
    </citation>
    <scope>NUCLEOTIDE SEQUENCE [LARGE SCALE GENOMIC DNA]</scope>
    <source>
        <strain evidence="3">NCPPB 4445</strain>
    </source>
</reference>
<dbReference type="Pfam" id="PF04149">
    <property type="entry name" value="DUF397"/>
    <property type="match status" value="1"/>
</dbReference>
<sequence>MPVFEYRKSSYSDHEDECVEVASNIPVRIAVRDSKSPTGPNLRLTPPTWTAFETALREGTL</sequence>
<dbReference type="Proteomes" id="UP000037151">
    <property type="component" value="Unassembled WGS sequence"/>
</dbReference>
<name>A0A0L0JVR0_9ACTN</name>
<evidence type="ECO:0000313" key="3">
    <source>
        <dbReference type="Proteomes" id="UP000037151"/>
    </source>
</evidence>
<proteinExistence type="predicted"/>
<comment type="caution">
    <text evidence="2">The sequence shown here is derived from an EMBL/GenBank/DDBJ whole genome shotgun (WGS) entry which is preliminary data.</text>
</comment>
<accession>A0A0L0JVR0</accession>
<evidence type="ECO:0000259" key="1">
    <source>
        <dbReference type="Pfam" id="PF04149"/>
    </source>
</evidence>